<dbReference type="Pfam" id="PF13434">
    <property type="entry name" value="Lys_Orn_oxgnase"/>
    <property type="match status" value="1"/>
</dbReference>
<accession>A0A2T0RFB8</accession>
<evidence type="ECO:0000256" key="6">
    <source>
        <dbReference type="ARBA" id="ARBA00022630"/>
    </source>
</evidence>
<keyword evidence="10" id="KW-0503">Monooxygenase</keyword>
<evidence type="ECO:0000256" key="4">
    <source>
        <dbReference type="ARBA" id="ARBA00013076"/>
    </source>
</evidence>
<dbReference type="Gene3D" id="3.50.50.60">
    <property type="entry name" value="FAD/NAD(P)-binding domain"/>
    <property type="match status" value="1"/>
</dbReference>
<dbReference type="SUPFAM" id="SSF51905">
    <property type="entry name" value="FAD/NAD(P)-binding domain"/>
    <property type="match status" value="2"/>
</dbReference>
<dbReference type="AlphaFoldDB" id="A0A2T0RFB8"/>
<evidence type="ECO:0000256" key="7">
    <source>
        <dbReference type="ARBA" id="ARBA00022827"/>
    </source>
</evidence>
<sequence>MSETDSATVRQVVGVGYGPANLALAIAAGEVAGVDGRTLLDECVFLERQPSFGWHRGMLLHGATMQVSFLKDLATMRSPSSPYTFASYLHDVGRLTDFINSKTLYPYRIDFHTYLEWAADRLPADVRYGTEVVSVTPERTDDVVHELLVRTGDGRTFRTRNLVIGTGMTPCFPDGVQPGPRVWHSAELLTRLAAPTPTRPRTFAVVGAGQSAAEVVEHLHATHPEAEVHAIFGRFGYSMSDDSPFANQIFDPDSVDEFYHAPGEVRDALMGYHANTNYSVVDLDLIRSLHGTAYREHIAGRRRLHFHHASRITRQTVTDDNVRLDVEFLPTGTVRQIDAEAVVYATGYRPSDPRQLLGDLADECKTDDRGHLALARDYRVITSDGIRCGIYVHGAAAEPSHGLSAGLLSNVAVRAGEILAAIRSL</sequence>
<evidence type="ECO:0000256" key="12">
    <source>
        <dbReference type="ARBA" id="ARBA00031158"/>
    </source>
</evidence>
<keyword evidence="8" id="KW-0521">NADP</keyword>
<gene>
    <name evidence="16" type="ORF">CLV70_12721</name>
</gene>
<comment type="pathway">
    <text evidence="2">Siderophore biosynthesis.</text>
</comment>
<dbReference type="PANTHER" id="PTHR42802">
    <property type="entry name" value="MONOOXYGENASE"/>
    <property type="match status" value="1"/>
</dbReference>
<evidence type="ECO:0000256" key="1">
    <source>
        <dbReference type="ARBA" id="ARBA00001974"/>
    </source>
</evidence>
<keyword evidence="7" id="KW-0274">FAD</keyword>
<dbReference type="GO" id="GO:0047091">
    <property type="term" value="F:L-lysine 6-monooxygenase (NADPH) activity"/>
    <property type="evidence" value="ECO:0007669"/>
    <property type="project" value="UniProtKB-EC"/>
</dbReference>
<evidence type="ECO:0000256" key="15">
    <source>
        <dbReference type="ARBA" id="ARBA00048407"/>
    </source>
</evidence>
<evidence type="ECO:0000256" key="2">
    <source>
        <dbReference type="ARBA" id="ARBA00004924"/>
    </source>
</evidence>
<evidence type="ECO:0000256" key="8">
    <source>
        <dbReference type="ARBA" id="ARBA00022857"/>
    </source>
</evidence>
<name>A0A2T0RFB8_9ACTN</name>
<keyword evidence="9" id="KW-0560">Oxidoreductase</keyword>
<keyword evidence="17" id="KW-1185">Reference proteome</keyword>
<dbReference type="InterPro" id="IPR025700">
    <property type="entry name" value="Lys/Orn_oxygenase"/>
</dbReference>
<evidence type="ECO:0000256" key="9">
    <source>
        <dbReference type="ARBA" id="ARBA00023002"/>
    </source>
</evidence>
<comment type="similarity">
    <text evidence="3">Belongs to the lysine N(6)-hydroxylase/L-ornithine N(5)-oxygenase family.</text>
</comment>
<evidence type="ECO:0000256" key="5">
    <source>
        <dbReference type="ARBA" id="ARBA00016406"/>
    </source>
</evidence>
<reference evidence="16 17" key="1">
    <citation type="submission" date="2018-03" db="EMBL/GenBank/DDBJ databases">
        <title>Genomic Encyclopedia of Archaeal and Bacterial Type Strains, Phase II (KMG-II): from individual species to whole genera.</title>
        <authorList>
            <person name="Goeker M."/>
        </authorList>
    </citation>
    <scope>NUCLEOTIDE SEQUENCE [LARGE SCALE GENOMIC DNA]</scope>
    <source>
        <strain evidence="16 17">DSM 45348</strain>
    </source>
</reference>
<dbReference type="Proteomes" id="UP000239209">
    <property type="component" value="Unassembled WGS sequence"/>
</dbReference>
<evidence type="ECO:0000313" key="17">
    <source>
        <dbReference type="Proteomes" id="UP000239209"/>
    </source>
</evidence>
<evidence type="ECO:0000256" key="14">
    <source>
        <dbReference type="ARBA" id="ARBA00032738"/>
    </source>
</evidence>
<dbReference type="EC" id="1.14.13.59" evidence="4"/>
<keyword evidence="6" id="KW-0285">Flavoprotein</keyword>
<proteinExistence type="inferred from homology"/>
<dbReference type="EMBL" id="PVZG01000027">
    <property type="protein sequence ID" value="PRY19896.1"/>
    <property type="molecule type" value="Genomic_DNA"/>
</dbReference>
<evidence type="ECO:0000256" key="3">
    <source>
        <dbReference type="ARBA" id="ARBA00007588"/>
    </source>
</evidence>
<dbReference type="OrthoDB" id="7527071at2"/>
<evidence type="ECO:0000256" key="13">
    <source>
        <dbReference type="ARBA" id="ARBA00032493"/>
    </source>
</evidence>
<comment type="cofactor">
    <cofactor evidence="1">
        <name>FAD</name>
        <dbReference type="ChEBI" id="CHEBI:57692"/>
    </cofactor>
</comment>
<evidence type="ECO:0000256" key="10">
    <source>
        <dbReference type="ARBA" id="ARBA00023033"/>
    </source>
</evidence>
<comment type="caution">
    <text evidence="16">The sequence shown here is derived from an EMBL/GenBank/DDBJ whole genome shotgun (WGS) entry which is preliminary data.</text>
</comment>
<comment type="catalytic activity">
    <reaction evidence="15">
        <text>L-lysine + NADPH + O2 = N(6)-hydroxy-L-lysine + NADP(+) + H2O</text>
        <dbReference type="Rhea" id="RHEA:23228"/>
        <dbReference type="ChEBI" id="CHEBI:15377"/>
        <dbReference type="ChEBI" id="CHEBI:15379"/>
        <dbReference type="ChEBI" id="CHEBI:32551"/>
        <dbReference type="ChEBI" id="CHEBI:57783"/>
        <dbReference type="ChEBI" id="CHEBI:57820"/>
        <dbReference type="ChEBI" id="CHEBI:58349"/>
        <dbReference type="EC" id="1.14.13.59"/>
    </reaction>
</comment>
<evidence type="ECO:0000313" key="16">
    <source>
        <dbReference type="EMBL" id="PRY19896.1"/>
    </source>
</evidence>
<dbReference type="PRINTS" id="PR00368">
    <property type="entry name" value="FADPNR"/>
</dbReference>
<evidence type="ECO:0000256" key="11">
    <source>
        <dbReference type="ARBA" id="ARBA00029939"/>
    </source>
</evidence>
<protein>
    <recommendedName>
        <fullName evidence="5">L-lysine N6-monooxygenase MbtG</fullName>
        <ecNumber evidence="4">1.14.13.59</ecNumber>
    </recommendedName>
    <alternativeName>
        <fullName evidence="14">Lysine 6-N-hydroxylase</fullName>
    </alternativeName>
    <alternativeName>
        <fullName evidence="13">Lysine N6-hydroxylase</fullName>
    </alternativeName>
    <alternativeName>
        <fullName evidence="11">Lysine-N-oxygenase</fullName>
    </alternativeName>
    <alternativeName>
        <fullName evidence="12">Mycobactin synthase protein G</fullName>
    </alternativeName>
</protein>
<dbReference type="PANTHER" id="PTHR42802:SF1">
    <property type="entry name" value="L-ORNITHINE N(5)-MONOOXYGENASE"/>
    <property type="match status" value="1"/>
</dbReference>
<dbReference type="RefSeq" id="WP_106130851.1">
    <property type="nucleotide sequence ID" value="NZ_PVZG01000027.1"/>
</dbReference>
<dbReference type="InterPro" id="IPR036188">
    <property type="entry name" value="FAD/NAD-bd_sf"/>
</dbReference>
<organism evidence="16 17">
    <name type="scientific">Pseudosporangium ferrugineum</name>
    <dbReference type="NCBI Taxonomy" id="439699"/>
    <lineage>
        <taxon>Bacteria</taxon>
        <taxon>Bacillati</taxon>
        <taxon>Actinomycetota</taxon>
        <taxon>Actinomycetes</taxon>
        <taxon>Micromonosporales</taxon>
        <taxon>Micromonosporaceae</taxon>
        <taxon>Pseudosporangium</taxon>
    </lineage>
</organism>